<accession>A0ABY4PAA1</accession>
<dbReference type="PANTHER" id="PTHR10937:SF14">
    <property type="entry name" value="FRUCTOSELYSINE 6-PHOSPHATE DEGLYCASE"/>
    <property type="match status" value="1"/>
</dbReference>
<evidence type="ECO:0000313" key="3">
    <source>
        <dbReference type="Proteomes" id="UP000831495"/>
    </source>
</evidence>
<gene>
    <name evidence="2" type="ORF">MOO45_01990</name>
</gene>
<keyword evidence="3" id="KW-1185">Reference proteome</keyword>
<name>A0ABY4PAA1_9LACO</name>
<reference evidence="2" key="1">
    <citation type="journal article" date="2022" name="Int. J. Syst. Evol. Microbiol.">
        <title>Apilactobacillus apisilvae sp. nov., Nicolia spurrieriana gen. nov. sp. nov., Bombilactobacillus folatiphilus sp. nov. and Bombilactobacillus thymidiniphilus sp. nov., four new lactic acid bacterial isolates from stingless bees Tetragonula carbonaria and Austroplebeia australis.</title>
        <authorList>
            <person name="Oliphant S.A."/>
            <person name="Watson-Haigh N.S."/>
            <person name="Sumby K.M."/>
            <person name="Gardner J."/>
            <person name="Groom S."/>
            <person name="Jiranek V."/>
        </authorList>
    </citation>
    <scope>NUCLEOTIDE SEQUENCE</scope>
    <source>
        <strain evidence="2">SG4_D2</strain>
    </source>
</reference>
<evidence type="ECO:0000259" key="1">
    <source>
        <dbReference type="PROSITE" id="PS51464"/>
    </source>
</evidence>
<protein>
    <submittedName>
        <fullName evidence="2">SIS domain-containing protein</fullName>
    </submittedName>
</protein>
<dbReference type="InterPro" id="IPR046348">
    <property type="entry name" value="SIS_dom_sf"/>
</dbReference>
<feature type="domain" description="SIS" evidence="1">
    <location>
        <begin position="25"/>
        <end position="162"/>
    </location>
</feature>
<dbReference type="PANTHER" id="PTHR10937">
    <property type="entry name" value="GLUCOSAMINE--FRUCTOSE-6-PHOSPHATE AMINOTRANSFERASE, ISOMERIZING"/>
    <property type="match status" value="1"/>
</dbReference>
<dbReference type="Proteomes" id="UP000831495">
    <property type="component" value="Chromosome"/>
</dbReference>
<dbReference type="EMBL" id="CP093366">
    <property type="protein sequence ID" value="UQS82479.1"/>
    <property type="molecule type" value="Genomic_DNA"/>
</dbReference>
<dbReference type="InterPro" id="IPR001347">
    <property type="entry name" value="SIS_dom"/>
</dbReference>
<dbReference type="Gene3D" id="3.40.50.10490">
    <property type="entry name" value="Glucose-6-phosphate isomerase like protein, domain 1"/>
    <property type="match status" value="2"/>
</dbReference>
<organism evidence="2 3">
    <name type="scientific">Bombilactobacillus folatiphilus</name>
    <dbReference type="NCBI Taxonomy" id="2923362"/>
    <lineage>
        <taxon>Bacteria</taxon>
        <taxon>Bacillati</taxon>
        <taxon>Bacillota</taxon>
        <taxon>Bacilli</taxon>
        <taxon>Lactobacillales</taxon>
        <taxon>Lactobacillaceae</taxon>
        <taxon>Bombilactobacillus</taxon>
    </lineage>
</organism>
<dbReference type="Pfam" id="PF01380">
    <property type="entry name" value="SIS"/>
    <property type="match status" value="1"/>
</dbReference>
<dbReference type="SUPFAM" id="SSF53697">
    <property type="entry name" value="SIS domain"/>
    <property type="match status" value="1"/>
</dbReference>
<proteinExistence type="predicted"/>
<dbReference type="RefSeq" id="WP_249514757.1">
    <property type="nucleotide sequence ID" value="NZ_CP093366.1"/>
</dbReference>
<sequence>MYFNQEIFSKNYQASVNELDHVTEIVDSLKGRQYQKIFFVGCGGTFTKFVNLKALMFAKLKVPFMIVTPAELLETYQSQVTARTLVVVGTKTGETSEILHLVEVLKQKIPNCSLIAFIGDDHSTLEQSQLIDARIHSIDTDANLLAVGWFLLNLAGSDAAQLVRQKQQIIGAKAPIIAGIKQLLPYSLKQVNQTDLSAMQMWVGSGNLWGEVCCFTNYMLEEIQRIKAQAINAGEFFHGPFEIVDQNQNVNVVINSGANRQEDLRVLNFVKNLVAEPLVIDLQNFALQDLDPDIRAFVEPYALNHYFDTLYNMYSVKTGRTAQTRRYYRLLDY</sequence>
<evidence type="ECO:0000313" key="2">
    <source>
        <dbReference type="EMBL" id="UQS82479.1"/>
    </source>
</evidence>
<dbReference type="PROSITE" id="PS51464">
    <property type="entry name" value="SIS"/>
    <property type="match status" value="1"/>
</dbReference>